<feature type="non-terminal residue" evidence="1">
    <location>
        <position position="1"/>
    </location>
</feature>
<proteinExistence type="predicted"/>
<dbReference type="EMBL" id="BRXZ01000822">
    <property type="protein sequence ID" value="GMH54985.1"/>
    <property type="molecule type" value="Genomic_DNA"/>
</dbReference>
<gene>
    <name evidence="1" type="ORF">TrRE_jg9538</name>
</gene>
<dbReference type="Proteomes" id="UP001165082">
    <property type="component" value="Unassembled WGS sequence"/>
</dbReference>
<sequence length="153" mass="16852">MPKDIGNSILCPICSAANLRKGRGKIHQVGRGLAAHFSQKHTLKQVNGNYRTDRPSSLSSLTKNIRIWYEGVVQPVLTSEKNNTKHLNECILSTTNSNKGWRAGYFEEYLDDFGEVGGGDILRLCESLVAEVTGGQGKVRRAPLDVLKDPEAE</sequence>
<accession>A0A9W6ZS59</accession>
<comment type="caution">
    <text evidence="1">The sequence shown here is derived from an EMBL/GenBank/DDBJ whole genome shotgun (WGS) entry which is preliminary data.</text>
</comment>
<keyword evidence="2" id="KW-1185">Reference proteome</keyword>
<reference evidence="1" key="1">
    <citation type="submission" date="2022-07" db="EMBL/GenBank/DDBJ databases">
        <title>Genome analysis of Parmales, a sister group of diatoms, reveals the evolutionary specialization of diatoms from phago-mixotrophs to photoautotrophs.</title>
        <authorList>
            <person name="Ban H."/>
            <person name="Sato S."/>
            <person name="Yoshikawa S."/>
            <person name="Kazumasa Y."/>
            <person name="Nakamura Y."/>
            <person name="Ichinomiya M."/>
            <person name="Saitoh K."/>
            <person name="Sato N."/>
            <person name="Blanc-Mathieu R."/>
            <person name="Endo H."/>
            <person name="Kuwata A."/>
            <person name="Ogata H."/>
        </authorList>
    </citation>
    <scope>NUCLEOTIDE SEQUENCE</scope>
</reference>
<organism evidence="1 2">
    <name type="scientific">Triparma retinervis</name>
    <dbReference type="NCBI Taxonomy" id="2557542"/>
    <lineage>
        <taxon>Eukaryota</taxon>
        <taxon>Sar</taxon>
        <taxon>Stramenopiles</taxon>
        <taxon>Ochrophyta</taxon>
        <taxon>Bolidophyceae</taxon>
        <taxon>Parmales</taxon>
        <taxon>Triparmaceae</taxon>
        <taxon>Triparma</taxon>
    </lineage>
</organism>
<evidence type="ECO:0000313" key="1">
    <source>
        <dbReference type="EMBL" id="GMH54985.1"/>
    </source>
</evidence>
<dbReference type="AlphaFoldDB" id="A0A9W6ZS59"/>
<evidence type="ECO:0000313" key="2">
    <source>
        <dbReference type="Proteomes" id="UP001165082"/>
    </source>
</evidence>
<protein>
    <submittedName>
        <fullName evidence="1">Uncharacterized protein</fullName>
    </submittedName>
</protein>
<name>A0A9W6ZS59_9STRA</name>